<evidence type="ECO:0000256" key="4">
    <source>
        <dbReference type="ARBA" id="ARBA00022989"/>
    </source>
</evidence>
<evidence type="ECO:0000256" key="6">
    <source>
        <dbReference type="RuleBase" id="RU363032"/>
    </source>
</evidence>
<keyword evidence="2 6" id="KW-0813">Transport</keyword>
<dbReference type="PANTHER" id="PTHR30177">
    <property type="entry name" value="GLYCINE BETAINE/L-PROLINE TRANSPORT SYSTEM PERMEASE PROTEIN PROW"/>
    <property type="match status" value="1"/>
</dbReference>
<keyword evidence="5 6" id="KW-0472">Membrane</keyword>
<dbReference type="SUPFAM" id="SSF161098">
    <property type="entry name" value="MetI-like"/>
    <property type="match status" value="1"/>
</dbReference>
<dbReference type="Proteomes" id="UP000565572">
    <property type="component" value="Unassembled WGS sequence"/>
</dbReference>
<dbReference type="CDD" id="cd06261">
    <property type="entry name" value="TM_PBP2"/>
    <property type="match status" value="1"/>
</dbReference>
<dbReference type="InterPro" id="IPR000515">
    <property type="entry name" value="MetI-like"/>
</dbReference>
<comment type="subcellular location">
    <subcellularLocation>
        <location evidence="6">Cell membrane</location>
        <topology evidence="6">Multi-pass membrane protein</topology>
    </subcellularLocation>
    <subcellularLocation>
        <location evidence="1">Membrane</location>
        <topology evidence="1">Multi-pass membrane protein</topology>
    </subcellularLocation>
</comment>
<dbReference type="PANTHER" id="PTHR30177:SF4">
    <property type="entry name" value="OSMOPROTECTANT IMPORT PERMEASE PROTEIN OSMW"/>
    <property type="match status" value="1"/>
</dbReference>
<dbReference type="InterPro" id="IPR035906">
    <property type="entry name" value="MetI-like_sf"/>
</dbReference>
<evidence type="ECO:0000256" key="2">
    <source>
        <dbReference type="ARBA" id="ARBA00022448"/>
    </source>
</evidence>
<dbReference type="Gene3D" id="1.10.3720.10">
    <property type="entry name" value="MetI-like"/>
    <property type="match status" value="1"/>
</dbReference>
<dbReference type="AlphaFoldDB" id="A0A7W5P8Y5"/>
<feature type="transmembrane region" description="Helical" evidence="6">
    <location>
        <begin position="179"/>
        <end position="204"/>
    </location>
</feature>
<keyword evidence="3 6" id="KW-0812">Transmembrane</keyword>
<keyword evidence="9" id="KW-1185">Reference proteome</keyword>
<dbReference type="InterPro" id="IPR051204">
    <property type="entry name" value="ABC_transp_perm/SBD"/>
</dbReference>
<proteinExistence type="inferred from homology"/>
<evidence type="ECO:0000313" key="9">
    <source>
        <dbReference type="Proteomes" id="UP000565572"/>
    </source>
</evidence>
<evidence type="ECO:0000259" key="7">
    <source>
        <dbReference type="PROSITE" id="PS50928"/>
    </source>
</evidence>
<sequence length="218" mass="22825">MNLDWSWITRNLGYIGGLTAQHAVLAVLPVLVALVVSVPLGYLVYRTGRAANVILSVLGVIYSIPSLALFVALPVVLGTQILDPVNIAVALAIYSVALLVRSVVDGLRSVPAAVKQSASAVGFGGFGRLVKVELPLAMPVIFAGLRVVTVSNIALVSVAVVVGGGALGQLFDTGFNRNFFTPIIVGLVLTLLLALVADAIILLIQRGTLPWAKRRRVA</sequence>
<dbReference type="PROSITE" id="PS50928">
    <property type="entry name" value="ABC_TM1"/>
    <property type="match status" value="1"/>
</dbReference>
<dbReference type="EMBL" id="JACHZG010000013">
    <property type="protein sequence ID" value="MBB3329078.1"/>
    <property type="molecule type" value="Genomic_DNA"/>
</dbReference>
<dbReference type="GO" id="GO:0005886">
    <property type="term" value="C:plasma membrane"/>
    <property type="evidence" value="ECO:0007669"/>
    <property type="project" value="UniProtKB-SubCell"/>
</dbReference>
<keyword evidence="4 6" id="KW-1133">Transmembrane helix</keyword>
<comment type="caution">
    <text evidence="8">The sequence shown here is derived from an EMBL/GenBank/DDBJ whole genome shotgun (WGS) entry which is preliminary data.</text>
</comment>
<gene>
    <name evidence="8" type="ORF">FHX39_004075</name>
</gene>
<evidence type="ECO:0000313" key="8">
    <source>
        <dbReference type="EMBL" id="MBB3329078.1"/>
    </source>
</evidence>
<name>A0A7W5P8Y5_9ACTN</name>
<comment type="similarity">
    <text evidence="6">Belongs to the binding-protein-dependent transport system permease family.</text>
</comment>
<feature type="transmembrane region" description="Helical" evidence="6">
    <location>
        <begin position="85"/>
        <end position="104"/>
    </location>
</feature>
<dbReference type="Pfam" id="PF00528">
    <property type="entry name" value="BPD_transp_1"/>
    <property type="match status" value="1"/>
</dbReference>
<evidence type="ECO:0000256" key="1">
    <source>
        <dbReference type="ARBA" id="ARBA00004141"/>
    </source>
</evidence>
<feature type="transmembrane region" description="Helical" evidence="6">
    <location>
        <begin position="20"/>
        <end position="45"/>
    </location>
</feature>
<protein>
    <submittedName>
        <fullName evidence="8">Osmoprotectant transport system permease protein</fullName>
    </submittedName>
</protein>
<feature type="transmembrane region" description="Helical" evidence="6">
    <location>
        <begin position="136"/>
        <end position="167"/>
    </location>
</feature>
<dbReference type="GO" id="GO:0031460">
    <property type="term" value="P:glycine betaine transport"/>
    <property type="evidence" value="ECO:0007669"/>
    <property type="project" value="TreeGrafter"/>
</dbReference>
<feature type="transmembrane region" description="Helical" evidence="6">
    <location>
        <begin position="52"/>
        <end position="73"/>
    </location>
</feature>
<dbReference type="RefSeq" id="WP_183342632.1">
    <property type="nucleotide sequence ID" value="NZ_JACHZG010000013.1"/>
</dbReference>
<reference evidence="8 9" key="1">
    <citation type="submission" date="2020-08" db="EMBL/GenBank/DDBJ databases">
        <title>Sequencing the genomes of 1000 actinobacteria strains.</title>
        <authorList>
            <person name="Klenk H.-P."/>
        </authorList>
    </citation>
    <scope>NUCLEOTIDE SEQUENCE [LARGE SCALE GENOMIC DNA]</scope>
    <source>
        <strain evidence="8 9">DSM 11053</strain>
    </source>
</reference>
<evidence type="ECO:0000256" key="5">
    <source>
        <dbReference type="ARBA" id="ARBA00023136"/>
    </source>
</evidence>
<evidence type="ECO:0000256" key="3">
    <source>
        <dbReference type="ARBA" id="ARBA00022692"/>
    </source>
</evidence>
<dbReference type="GO" id="GO:0055085">
    <property type="term" value="P:transmembrane transport"/>
    <property type="evidence" value="ECO:0007669"/>
    <property type="project" value="InterPro"/>
</dbReference>
<organism evidence="8 9">
    <name type="scientific">Microlunatus antarcticus</name>
    <dbReference type="NCBI Taxonomy" id="53388"/>
    <lineage>
        <taxon>Bacteria</taxon>
        <taxon>Bacillati</taxon>
        <taxon>Actinomycetota</taxon>
        <taxon>Actinomycetes</taxon>
        <taxon>Propionibacteriales</taxon>
        <taxon>Propionibacteriaceae</taxon>
        <taxon>Microlunatus</taxon>
    </lineage>
</organism>
<feature type="domain" description="ABC transmembrane type-1" evidence="7">
    <location>
        <begin position="19"/>
        <end position="201"/>
    </location>
</feature>
<accession>A0A7W5P8Y5</accession>